<protein>
    <submittedName>
        <fullName evidence="7">Uncharacterized protein</fullName>
    </submittedName>
</protein>
<dbReference type="PRINTS" id="PR00326">
    <property type="entry name" value="GTP1OBG"/>
</dbReference>
<keyword evidence="8" id="KW-1185">Reference proteome</keyword>
<dbReference type="GO" id="GO:0003924">
    <property type="term" value="F:GTPase activity"/>
    <property type="evidence" value="ECO:0007669"/>
    <property type="project" value="InterPro"/>
</dbReference>
<dbReference type="InterPro" id="IPR031167">
    <property type="entry name" value="G_OBG"/>
</dbReference>
<dbReference type="AlphaFoldDB" id="A0A8J5XGF9"/>
<dbReference type="Proteomes" id="UP000751190">
    <property type="component" value="Unassembled WGS sequence"/>
</dbReference>
<dbReference type="GO" id="GO:0005739">
    <property type="term" value="C:mitochondrion"/>
    <property type="evidence" value="ECO:0007669"/>
    <property type="project" value="TreeGrafter"/>
</dbReference>
<evidence type="ECO:0000313" key="7">
    <source>
        <dbReference type="EMBL" id="KAG8459100.1"/>
    </source>
</evidence>
<dbReference type="PROSITE" id="PS00905">
    <property type="entry name" value="GTP1_OBG"/>
    <property type="match status" value="1"/>
</dbReference>
<keyword evidence="3" id="KW-0342">GTP-binding</keyword>
<dbReference type="OrthoDB" id="347018at2759"/>
<dbReference type="GO" id="GO:0005525">
    <property type="term" value="F:GTP binding"/>
    <property type="evidence" value="ECO:0007669"/>
    <property type="project" value="UniProtKB-KW"/>
</dbReference>
<dbReference type="InterPro" id="IPR014100">
    <property type="entry name" value="GTP-bd_Obg/CgtA"/>
</dbReference>
<dbReference type="PIRSF" id="PIRSF002401">
    <property type="entry name" value="GTP_bd_Obg/CgtA"/>
    <property type="match status" value="1"/>
</dbReference>
<dbReference type="SUPFAM" id="SSF82051">
    <property type="entry name" value="Obg GTP-binding protein N-terminal domain"/>
    <property type="match status" value="1"/>
</dbReference>
<evidence type="ECO:0000259" key="5">
    <source>
        <dbReference type="PROSITE" id="PS51710"/>
    </source>
</evidence>
<dbReference type="OMA" id="WIECDAS"/>
<dbReference type="EMBL" id="JAGTXO010000044">
    <property type="protein sequence ID" value="KAG8459100.1"/>
    <property type="molecule type" value="Genomic_DNA"/>
</dbReference>
<reference evidence="7" key="1">
    <citation type="submission" date="2021-05" db="EMBL/GenBank/DDBJ databases">
        <title>The genome of the haptophyte Pavlova lutheri (Diacronema luteri, Pavlovales) - a model for lipid biosynthesis in eukaryotic algae.</title>
        <authorList>
            <person name="Hulatt C.J."/>
            <person name="Posewitz M.C."/>
        </authorList>
    </citation>
    <scope>NUCLEOTIDE SEQUENCE</scope>
    <source>
        <strain evidence="7">NIVA-4/92</strain>
    </source>
</reference>
<evidence type="ECO:0000256" key="3">
    <source>
        <dbReference type="ARBA" id="ARBA00023134"/>
    </source>
</evidence>
<dbReference type="InterPro" id="IPR006074">
    <property type="entry name" value="GTP1-OBG_CS"/>
</dbReference>
<feature type="signal peptide" evidence="4">
    <location>
        <begin position="1"/>
        <end position="22"/>
    </location>
</feature>
<dbReference type="SUPFAM" id="SSF52540">
    <property type="entry name" value="P-loop containing nucleoside triphosphate hydrolases"/>
    <property type="match status" value="1"/>
</dbReference>
<dbReference type="Gene3D" id="3.40.50.300">
    <property type="entry name" value="P-loop containing nucleotide triphosphate hydrolases"/>
    <property type="match status" value="1"/>
</dbReference>
<feature type="domain" description="Obg" evidence="6">
    <location>
        <begin position="74"/>
        <end position="219"/>
    </location>
</feature>
<comment type="similarity">
    <text evidence="1">Belongs to the TRAFAC class OBG-HflX-like GTPase superfamily. OBG GTPase family.</text>
</comment>
<gene>
    <name evidence="7" type="ORF">KFE25_002507</name>
</gene>
<dbReference type="PANTHER" id="PTHR11702">
    <property type="entry name" value="DEVELOPMENTALLY REGULATED GTP-BINDING PROTEIN-RELATED"/>
    <property type="match status" value="1"/>
</dbReference>
<dbReference type="InterPro" id="IPR045086">
    <property type="entry name" value="OBG_GTPase"/>
</dbReference>
<dbReference type="PROSITE" id="PS51710">
    <property type="entry name" value="G_OBG"/>
    <property type="match status" value="1"/>
</dbReference>
<dbReference type="InterPro" id="IPR036726">
    <property type="entry name" value="GTP1_OBG_dom_sf"/>
</dbReference>
<dbReference type="PROSITE" id="PS51883">
    <property type="entry name" value="OBG"/>
    <property type="match status" value="1"/>
</dbReference>
<evidence type="ECO:0000256" key="1">
    <source>
        <dbReference type="ARBA" id="ARBA00007699"/>
    </source>
</evidence>
<sequence length="409" mass="42444">MPPRRASALLLMLPLLLQLSASRAPRARALQRSSPRRASALVRMVFDAPAAEELRDARASPAAPGADDAGELERFFFDRVEVFAKASPGGAGALSSVMGRPAGGNGGNGGAVWIECDASLNTLTHLQGARFVSGRGADANARASGAFGKDAVLRVPPNCVVAARDRNETLGTLSTHGERMCVLVGGLGGKGNGESGRPDRCTPPGGASSAWLSVQMTLVADVGLVGLPNAGKSTLLRAVSKARPKVADYPFTTLIPNLGVCEGERYGLEPGAFSMVWLDIPGLVEGAAAGKGLGLAFLRHTERCRVLLHLVDGESSHPDAELLTINRELALYSPQLAATPQAVVLTKADLPHVADGLDLKLGALAAAAGHGRVMAVSAADGSNVRELLVRTRAMLDREQRRQAAQSNAG</sequence>
<name>A0A8J5XGF9_DIALT</name>
<dbReference type="Gene3D" id="2.70.210.12">
    <property type="entry name" value="GTP1/OBG domain"/>
    <property type="match status" value="1"/>
</dbReference>
<accession>A0A8J5XGF9</accession>
<evidence type="ECO:0000313" key="8">
    <source>
        <dbReference type="Proteomes" id="UP000751190"/>
    </source>
</evidence>
<comment type="caution">
    <text evidence="7">The sequence shown here is derived from an EMBL/GenBank/DDBJ whole genome shotgun (WGS) entry which is preliminary data.</text>
</comment>
<evidence type="ECO:0000256" key="2">
    <source>
        <dbReference type="ARBA" id="ARBA00022741"/>
    </source>
</evidence>
<evidence type="ECO:0000259" key="6">
    <source>
        <dbReference type="PROSITE" id="PS51883"/>
    </source>
</evidence>
<dbReference type="Pfam" id="PF01926">
    <property type="entry name" value="MMR_HSR1"/>
    <property type="match status" value="1"/>
</dbReference>
<dbReference type="InterPro" id="IPR027417">
    <property type="entry name" value="P-loop_NTPase"/>
</dbReference>
<dbReference type="InterPro" id="IPR006169">
    <property type="entry name" value="GTP1_OBG_dom"/>
</dbReference>
<dbReference type="CDD" id="cd01898">
    <property type="entry name" value="Obg"/>
    <property type="match status" value="1"/>
</dbReference>
<dbReference type="GO" id="GO:0000287">
    <property type="term" value="F:magnesium ion binding"/>
    <property type="evidence" value="ECO:0007669"/>
    <property type="project" value="InterPro"/>
</dbReference>
<proteinExistence type="inferred from homology"/>
<dbReference type="PANTHER" id="PTHR11702:SF31">
    <property type="entry name" value="MITOCHONDRIAL RIBOSOME-ASSOCIATED GTPASE 2"/>
    <property type="match status" value="1"/>
</dbReference>
<organism evidence="7 8">
    <name type="scientific">Diacronema lutheri</name>
    <name type="common">Unicellular marine alga</name>
    <name type="synonym">Monochrysis lutheri</name>
    <dbReference type="NCBI Taxonomy" id="2081491"/>
    <lineage>
        <taxon>Eukaryota</taxon>
        <taxon>Haptista</taxon>
        <taxon>Haptophyta</taxon>
        <taxon>Pavlovophyceae</taxon>
        <taxon>Pavlovales</taxon>
        <taxon>Pavlovaceae</taxon>
        <taxon>Diacronema</taxon>
    </lineage>
</organism>
<keyword evidence="4" id="KW-0732">Signal</keyword>
<dbReference type="Pfam" id="PF01018">
    <property type="entry name" value="GTP1_OBG"/>
    <property type="match status" value="1"/>
</dbReference>
<dbReference type="InterPro" id="IPR006073">
    <property type="entry name" value="GTP-bd"/>
</dbReference>
<evidence type="ECO:0000256" key="4">
    <source>
        <dbReference type="SAM" id="SignalP"/>
    </source>
</evidence>
<feature type="chain" id="PRO_5035246863" evidence="4">
    <location>
        <begin position="23"/>
        <end position="409"/>
    </location>
</feature>
<dbReference type="GO" id="GO:0042254">
    <property type="term" value="P:ribosome biogenesis"/>
    <property type="evidence" value="ECO:0007669"/>
    <property type="project" value="UniProtKB-UniRule"/>
</dbReference>
<keyword evidence="2" id="KW-0547">Nucleotide-binding</keyword>
<feature type="domain" description="OBG-type G" evidence="5">
    <location>
        <begin position="220"/>
        <end position="396"/>
    </location>
</feature>